<dbReference type="RefSeq" id="XP_040781464.1">
    <property type="nucleotide sequence ID" value="XM_040921114.1"/>
</dbReference>
<dbReference type="PANTHER" id="PTHR40625">
    <property type="entry name" value="GTP-BINDING PROTEIN ESDC-RELATED"/>
    <property type="match status" value="1"/>
</dbReference>
<feature type="compositionally biased region" description="Acidic residues" evidence="1">
    <location>
        <begin position="331"/>
        <end position="346"/>
    </location>
</feature>
<dbReference type="OrthoDB" id="5422351at2759"/>
<name>A0A9P4YBW9_CRYP1</name>
<feature type="compositionally biased region" description="Polar residues" evidence="1">
    <location>
        <begin position="196"/>
        <end position="206"/>
    </location>
</feature>
<sequence length="387" mass="43134">MERDSRRDRGQWRGCHTFQDIVCDGDRPAPSRRNGGLKMGQPYYFYYELDGSRETHDPTRPSTSTCPYMPGQTVNIMVVPTEKSNRKRRASLSSMNDNDFMTMDPNDKFLTPRPAPVLPAIPDFLGPRHRLPTTNAQGLKHKRSDRSLPLTPTPSWWSPKKLFNRKHASSSPQPSVVETPASRPSLSEEQQCAVASESTGTRSMSPESLRRFLMDEAPVSSEVQSPERLGLSIPDDIAEEDDDDFVVASAVSECGPKTILSPPPPSSNILRRLSENESTITLKAVATQDRPTLSPRSPMPSATFYQKQSHQQVEEADVPLSRFSLSSDEGSIIDDDDDDDYADADLDSPTTTDNDIPSFYHSDADDDDIDTEVSYYTFFYESQAPAA</sequence>
<feature type="region of interest" description="Disordered" evidence="1">
    <location>
        <begin position="120"/>
        <end position="206"/>
    </location>
</feature>
<evidence type="ECO:0000313" key="2">
    <source>
        <dbReference type="EMBL" id="KAF3770503.1"/>
    </source>
</evidence>
<accession>A0A9P4YBW9</accession>
<gene>
    <name evidence="2" type="ORF">M406DRAFT_336169</name>
</gene>
<dbReference type="Proteomes" id="UP000803844">
    <property type="component" value="Unassembled WGS sequence"/>
</dbReference>
<keyword evidence="3" id="KW-1185">Reference proteome</keyword>
<reference evidence="2" key="1">
    <citation type="journal article" date="2020" name="Phytopathology">
        <title>Genome sequence of the chestnut blight fungus Cryphonectria parasitica EP155: A fundamental resource for an archetypical invasive plant pathogen.</title>
        <authorList>
            <person name="Crouch J.A."/>
            <person name="Dawe A."/>
            <person name="Aerts A."/>
            <person name="Barry K."/>
            <person name="Churchill A.C.L."/>
            <person name="Grimwood J."/>
            <person name="Hillman B."/>
            <person name="Milgroom M.G."/>
            <person name="Pangilinan J."/>
            <person name="Smith M."/>
            <person name="Salamov A."/>
            <person name="Schmutz J."/>
            <person name="Yadav J."/>
            <person name="Grigoriev I.V."/>
            <person name="Nuss D."/>
        </authorList>
    </citation>
    <scope>NUCLEOTIDE SEQUENCE</scope>
    <source>
        <strain evidence="2">EP155</strain>
    </source>
</reference>
<organism evidence="2 3">
    <name type="scientific">Cryphonectria parasitica (strain ATCC 38755 / EP155)</name>
    <dbReference type="NCBI Taxonomy" id="660469"/>
    <lineage>
        <taxon>Eukaryota</taxon>
        <taxon>Fungi</taxon>
        <taxon>Dikarya</taxon>
        <taxon>Ascomycota</taxon>
        <taxon>Pezizomycotina</taxon>
        <taxon>Sordariomycetes</taxon>
        <taxon>Sordariomycetidae</taxon>
        <taxon>Diaporthales</taxon>
        <taxon>Cryphonectriaceae</taxon>
        <taxon>Cryphonectria-Endothia species complex</taxon>
        <taxon>Cryphonectria</taxon>
    </lineage>
</organism>
<comment type="caution">
    <text evidence="2">The sequence shown here is derived from an EMBL/GenBank/DDBJ whole genome shotgun (WGS) entry which is preliminary data.</text>
</comment>
<dbReference type="AlphaFoldDB" id="A0A9P4YBW9"/>
<feature type="region of interest" description="Disordered" evidence="1">
    <location>
        <begin position="283"/>
        <end position="367"/>
    </location>
</feature>
<protein>
    <submittedName>
        <fullName evidence="2">Uncharacterized protein</fullName>
    </submittedName>
</protein>
<dbReference type="PANTHER" id="PTHR40625:SF1">
    <property type="entry name" value="AMP-ACTIVATED PROTEIN KINASE GLYCOGEN-BINDING DOMAIN-CONTAINING PROTEIN"/>
    <property type="match status" value="1"/>
</dbReference>
<proteinExistence type="predicted"/>
<evidence type="ECO:0000256" key="1">
    <source>
        <dbReference type="SAM" id="MobiDB-lite"/>
    </source>
</evidence>
<dbReference type="GeneID" id="63838243"/>
<evidence type="ECO:0000313" key="3">
    <source>
        <dbReference type="Proteomes" id="UP000803844"/>
    </source>
</evidence>
<feature type="compositionally biased region" description="Polar residues" evidence="1">
    <location>
        <begin position="169"/>
        <end position="190"/>
    </location>
</feature>
<dbReference type="EMBL" id="MU032344">
    <property type="protein sequence ID" value="KAF3770503.1"/>
    <property type="molecule type" value="Genomic_DNA"/>
</dbReference>